<evidence type="ECO:0000256" key="1">
    <source>
        <dbReference type="SAM" id="Phobius"/>
    </source>
</evidence>
<keyword evidence="1" id="KW-1133">Transmembrane helix</keyword>
<name>A0A9Q0KT32_9MAGN</name>
<dbReference type="EMBL" id="JAMYWD010000003">
    <property type="protein sequence ID" value="KAJ4976323.1"/>
    <property type="molecule type" value="Genomic_DNA"/>
</dbReference>
<sequence>MECYRLAIVLSIYIMVLMAFLGATGAVEDFERIAPAPAMDSAGVALSAPAIVAAIVSLVAWLMKFPPHHAQPRAAVQSSNLSVIKYMPTPNVVTSICPETRASTQDHSKPLI</sequence>
<proteinExistence type="predicted"/>
<keyword evidence="1" id="KW-0812">Transmembrane</keyword>
<dbReference type="Proteomes" id="UP001141806">
    <property type="component" value="Unassembled WGS sequence"/>
</dbReference>
<feature type="transmembrane region" description="Helical" evidence="1">
    <location>
        <begin position="7"/>
        <end position="27"/>
    </location>
</feature>
<comment type="caution">
    <text evidence="2">The sequence shown here is derived from an EMBL/GenBank/DDBJ whole genome shotgun (WGS) entry which is preliminary data.</text>
</comment>
<evidence type="ECO:0000313" key="2">
    <source>
        <dbReference type="EMBL" id="KAJ4976323.1"/>
    </source>
</evidence>
<protein>
    <submittedName>
        <fullName evidence="2">Uncharacterized protein</fullName>
    </submittedName>
</protein>
<keyword evidence="1" id="KW-0472">Membrane</keyword>
<reference evidence="2" key="1">
    <citation type="journal article" date="2023" name="Plant J.">
        <title>The genome of the king protea, Protea cynaroides.</title>
        <authorList>
            <person name="Chang J."/>
            <person name="Duong T.A."/>
            <person name="Schoeman C."/>
            <person name="Ma X."/>
            <person name="Roodt D."/>
            <person name="Barker N."/>
            <person name="Li Z."/>
            <person name="Van de Peer Y."/>
            <person name="Mizrachi E."/>
        </authorList>
    </citation>
    <scope>NUCLEOTIDE SEQUENCE</scope>
    <source>
        <tissue evidence="2">Young leaves</tissue>
    </source>
</reference>
<gene>
    <name evidence="2" type="ORF">NE237_001429</name>
</gene>
<evidence type="ECO:0000313" key="3">
    <source>
        <dbReference type="Proteomes" id="UP001141806"/>
    </source>
</evidence>
<accession>A0A9Q0KT32</accession>
<organism evidence="2 3">
    <name type="scientific">Protea cynaroides</name>
    <dbReference type="NCBI Taxonomy" id="273540"/>
    <lineage>
        <taxon>Eukaryota</taxon>
        <taxon>Viridiplantae</taxon>
        <taxon>Streptophyta</taxon>
        <taxon>Embryophyta</taxon>
        <taxon>Tracheophyta</taxon>
        <taxon>Spermatophyta</taxon>
        <taxon>Magnoliopsida</taxon>
        <taxon>Proteales</taxon>
        <taxon>Proteaceae</taxon>
        <taxon>Protea</taxon>
    </lineage>
</organism>
<keyword evidence="3" id="KW-1185">Reference proteome</keyword>
<dbReference type="OrthoDB" id="1735085at2759"/>
<feature type="transmembrane region" description="Helical" evidence="1">
    <location>
        <begin position="42"/>
        <end position="63"/>
    </location>
</feature>
<dbReference type="AlphaFoldDB" id="A0A9Q0KT32"/>